<comment type="caution">
    <text evidence="6">The sequence shown here is derived from an EMBL/GenBank/DDBJ whole genome shotgun (WGS) entry which is preliminary data.</text>
</comment>
<dbReference type="PANTHER" id="PTHR30629">
    <property type="entry name" value="PROPHAGE INTEGRASE"/>
    <property type="match status" value="1"/>
</dbReference>
<evidence type="ECO:0000313" key="7">
    <source>
        <dbReference type="Proteomes" id="UP000092643"/>
    </source>
</evidence>
<dbReference type="Pfam" id="PF22022">
    <property type="entry name" value="Phage_int_M"/>
    <property type="match status" value="1"/>
</dbReference>
<dbReference type="RefSeq" id="WP_065232121.1">
    <property type="nucleotide sequence ID" value="NZ_JTJN01000002.1"/>
</dbReference>
<dbReference type="InterPro" id="IPR038488">
    <property type="entry name" value="Integrase_DNA-bd_sf"/>
</dbReference>
<dbReference type="CDD" id="cd00801">
    <property type="entry name" value="INT_P4_C"/>
    <property type="match status" value="1"/>
</dbReference>
<evidence type="ECO:0000259" key="5">
    <source>
        <dbReference type="PROSITE" id="PS51898"/>
    </source>
</evidence>
<name>A0A1A7P7V3_9PAST</name>
<dbReference type="PANTHER" id="PTHR30629:SF6">
    <property type="entry name" value="PROPHAGE INTEGRASE INTA-RELATED"/>
    <property type="match status" value="1"/>
</dbReference>
<dbReference type="InterPro" id="IPR025166">
    <property type="entry name" value="Integrase_DNA_bind_dom"/>
</dbReference>
<dbReference type="GO" id="GO:0015074">
    <property type="term" value="P:DNA integration"/>
    <property type="evidence" value="ECO:0007669"/>
    <property type="project" value="UniProtKB-KW"/>
</dbReference>
<protein>
    <submittedName>
        <fullName evidence="6">Preprotein translocase</fullName>
    </submittedName>
</protein>
<dbReference type="PROSITE" id="PS51898">
    <property type="entry name" value="TYR_RECOMBINASE"/>
    <property type="match status" value="1"/>
</dbReference>
<dbReference type="InterPro" id="IPR011010">
    <property type="entry name" value="DNA_brk_join_enz"/>
</dbReference>
<dbReference type="Gene3D" id="1.10.443.10">
    <property type="entry name" value="Intergrase catalytic core"/>
    <property type="match status" value="1"/>
</dbReference>
<keyword evidence="4" id="KW-0233">DNA recombination</keyword>
<dbReference type="InterPro" id="IPR002104">
    <property type="entry name" value="Integrase_catalytic"/>
</dbReference>
<dbReference type="AlphaFoldDB" id="A0A1A7P7V3"/>
<dbReference type="Gene3D" id="3.30.160.390">
    <property type="entry name" value="Integrase, DNA-binding domain"/>
    <property type="match status" value="1"/>
</dbReference>
<evidence type="ECO:0000256" key="4">
    <source>
        <dbReference type="ARBA" id="ARBA00023172"/>
    </source>
</evidence>
<sequence length="405" mass="46333">MAKKVHQLVDTEIKKAKSADKPYTLTDGGGLFLLISTTGSKSWRFNYYHPITKKRTKMALGFYPTIGLSKARSLRDEYKKLLANHIDPQEHLKAEKQEKLHANQNTFFVVAEQWKLKKSAEIKGATLKNHWRRLELYAFDTLGNLPIAQIKPLQVTEMVKPLFQRGVNATGVSLLQTINEIMRFAVNRGIIEFNKCADIADTFVKVKSIHHPTIRPEHLPEFFAALRDSNADLIIKSLIKFLLLTIARPQEATNAKWSEIDFEQSLWHIPAERMKMKQAFTIPLSKQAIAILKKLQPITGRSPYIFQSTKKPSQPIGKQIANNNIKQMGYKGVLTSHGLRSIANTYLSEKFTDINIEIIEACLSHKSQNQVRNAYNRSTYLEQRKPLMNDWGNFVEECMKKVSNV</sequence>
<evidence type="ECO:0000256" key="2">
    <source>
        <dbReference type="ARBA" id="ARBA00022908"/>
    </source>
</evidence>
<dbReference type="GO" id="GO:0003677">
    <property type="term" value="F:DNA binding"/>
    <property type="evidence" value="ECO:0007669"/>
    <property type="project" value="UniProtKB-KW"/>
</dbReference>
<dbReference type="PATRIC" id="fig|750.21.peg.165"/>
<dbReference type="InterPro" id="IPR010998">
    <property type="entry name" value="Integrase_recombinase_N"/>
</dbReference>
<feature type="domain" description="Tyr recombinase" evidence="5">
    <location>
        <begin position="209"/>
        <end position="388"/>
    </location>
</feature>
<accession>A0A1A7P7V3</accession>
<dbReference type="Proteomes" id="UP000092643">
    <property type="component" value="Unassembled WGS sequence"/>
</dbReference>
<proteinExistence type="inferred from homology"/>
<dbReference type="Pfam" id="PF13356">
    <property type="entry name" value="Arm-DNA-bind_3"/>
    <property type="match status" value="1"/>
</dbReference>
<evidence type="ECO:0000256" key="3">
    <source>
        <dbReference type="ARBA" id="ARBA00023125"/>
    </source>
</evidence>
<dbReference type="OrthoDB" id="9795573at2"/>
<keyword evidence="2" id="KW-0229">DNA integration</keyword>
<evidence type="ECO:0000256" key="1">
    <source>
        <dbReference type="ARBA" id="ARBA00008857"/>
    </source>
</evidence>
<evidence type="ECO:0000313" key="6">
    <source>
        <dbReference type="EMBL" id="OBW99030.1"/>
    </source>
</evidence>
<keyword evidence="3" id="KW-0238">DNA-binding</keyword>
<organism evidence="6 7">
    <name type="scientific">Gallibacterium anatis</name>
    <dbReference type="NCBI Taxonomy" id="750"/>
    <lineage>
        <taxon>Bacteria</taxon>
        <taxon>Pseudomonadati</taxon>
        <taxon>Pseudomonadota</taxon>
        <taxon>Gammaproteobacteria</taxon>
        <taxon>Pasteurellales</taxon>
        <taxon>Pasteurellaceae</taxon>
        <taxon>Gallibacterium</taxon>
    </lineage>
</organism>
<dbReference type="InterPro" id="IPR053876">
    <property type="entry name" value="Phage_int_M"/>
</dbReference>
<dbReference type="Pfam" id="PF00589">
    <property type="entry name" value="Phage_integrase"/>
    <property type="match status" value="1"/>
</dbReference>
<reference evidence="6 7" key="1">
    <citation type="submission" date="2014-11" db="EMBL/GenBank/DDBJ databases">
        <title>Pan-genome of Gallibacterium spp.</title>
        <authorList>
            <person name="Kudirkiene E."/>
            <person name="Bojesen A.M."/>
        </authorList>
    </citation>
    <scope>NUCLEOTIDE SEQUENCE [LARGE SCALE GENOMIC DNA]</scope>
    <source>
        <strain evidence="6 7">F 279</strain>
    </source>
</reference>
<dbReference type="GO" id="GO:0006310">
    <property type="term" value="P:DNA recombination"/>
    <property type="evidence" value="ECO:0007669"/>
    <property type="project" value="UniProtKB-KW"/>
</dbReference>
<dbReference type="EMBL" id="JTJO01000025">
    <property type="protein sequence ID" value="OBW99030.1"/>
    <property type="molecule type" value="Genomic_DNA"/>
</dbReference>
<dbReference type="InterPro" id="IPR050808">
    <property type="entry name" value="Phage_Integrase"/>
</dbReference>
<dbReference type="InterPro" id="IPR013762">
    <property type="entry name" value="Integrase-like_cat_sf"/>
</dbReference>
<dbReference type="Gene3D" id="1.10.150.130">
    <property type="match status" value="1"/>
</dbReference>
<gene>
    <name evidence="6" type="ORF">QV03_04430</name>
</gene>
<comment type="similarity">
    <text evidence="1">Belongs to the 'phage' integrase family.</text>
</comment>
<dbReference type="SUPFAM" id="SSF56349">
    <property type="entry name" value="DNA breaking-rejoining enzymes"/>
    <property type="match status" value="1"/>
</dbReference>